<dbReference type="RefSeq" id="XP_004027277.1">
    <property type="nucleotide sequence ID" value="XM_004027228.1"/>
</dbReference>
<organism evidence="2 3">
    <name type="scientific">Ichthyophthirius multifiliis</name>
    <name type="common">White spot disease agent</name>
    <name type="synonym">Ich</name>
    <dbReference type="NCBI Taxonomy" id="5932"/>
    <lineage>
        <taxon>Eukaryota</taxon>
        <taxon>Sar</taxon>
        <taxon>Alveolata</taxon>
        <taxon>Ciliophora</taxon>
        <taxon>Intramacronucleata</taxon>
        <taxon>Oligohymenophorea</taxon>
        <taxon>Hymenostomatida</taxon>
        <taxon>Ophryoglenina</taxon>
        <taxon>Ichthyophthirius</taxon>
    </lineage>
</organism>
<keyword evidence="1" id="KW-1133">Transmembrane helix</keyword>
<gene>
    <name evidence="2" type="ORF">IMG5_186420</name>
</gene>
<protein>
    <submittedName>
        <fullName evidence="2">Mitochondrial import inner membrane translocase subunit tim17 family protein, putative</fullName>
    </submittedName>
</protein>
<dbReference type="EMBL" id="GL984308">
    <property type="protein sequence ID" value="EGR27932.1"/>
    <property type="molecule type" value="Genomic_DNA"/>
</dbReference>
<reference evidence="2 3" key="1">
    <citation type="submission" date="2011-07" db="EMBL/GenBank/DDBJ databases">
        <authorList>
            <person name="Coyne R."/>
            <person name="Brami D."/>
            <person name="Johnson J."/>
            <person name="Hostetler J."/>
            <person name="Hannick L."/>
            <person name="Clark T."/>
            <person name="Cassidy-Hanley D."/>
            <person name="Inman J."/>
        </authorList>
    </citation>
    <scope>NUCLEOTIDE SEQUENCE [LARGE SCALE GENOMIC DNA]</scope>
    <source>
        <strain evidence="2 3">G5</strain>
    </source>
</reference>
<dbReference type="STRING" id="857967.G0R3M5"/>
<keyword evidence="1" id="KW-0812">Transmembrane</keyword>
<sequence>RYQKNIWNCQEFCSFWFFFSVFECQVEKLRIRDDSINGFYAGAFTSMIISLNLMRGRGLIWAGFSGGLMGMVFYQFQFIFGH</sequence>
<accession>G0R3M5</accession>
<evidence type="ECO:0000313" key="3">
    <source>
        <dbReference type="Proteomes" id="UP000008983"/>
    </source>
</evidence>
<name>G0R3M5_ICHMU</name>
<keyword evidence="3" id="KW-1185">Reference proteome</keyword>
<feature type="transmembrane region" description="Helical" evidence="1">
    <location>
        <begin position="60"/>
        <end position="80"/>
    </location>
</feature>
<dbReference type="Proteomes" id="UP000008983">
    <property type="component" value="Unassembled WGS sequence"/>
</dbReference>
<dbReference type="AlphaFoldDB" id="G0R3M5"/>
<proteinExistence type="predicted"/>
<dbReference type="GeneID" id="14904005"/>
<dbReference type="InParanoid" id="G0R3M5"/>
<keyword evidence="1" id="KW-0472">Membrane</keyword>
<dbReference type="eggNOG" id="ENOG502SVIT">
    <property type="taxonomic scope" value="Eukaryota"/>
</dbReference>
<evidence type="ECO:0000256" key="1">
    <source>
        <dbReference type="SAM" id="Phobius"/>
    </source>
</evidence>
<dbReference type="Pfam" id="PF02466">
    <property type="entry name" value="Tim17"/>
    <property type="match status" value="1"/>
</dbReference>
<evidence type="ECO:0000313" key="2">
    <source>
        <dbReference type="EMBL" id="EGR27932.1"/>
    </source>
</evidence>
<feature type="non-terminal residue" evidence="2">
    <location>
        <position position="1"/>
    </location>
</feature>